<name>A0AAF0CNZ4_9BACT</name>
<accession>A0AAF0CNZ4</accession>
<evidence type="ECO:0000256" key="7">
    <source>
        <dbReference type="ARBA" id="ARBA00023239"/>
    </source>
</evidence>
<dbReference type="SMART" id="SM00710">
    <property type="entry name" value="PbH1"/>
    <property type="match status" value="6"/>
</dbReference>
<dbReference type="PANTHER" id="PTHR40088:SF1">
    <property type="entry name" value="PECTATE LYASE PEL9"/>
    <property type="match status" value="1"/>
</dbReference>
<feature type="chain" id="PRO_5041971272" evidence="9">
    <location>
        <begin position="27"/>
        <end position="566"/>
    </location>
</feature>
<keyword evidence="6" id="KW-0106">Calcium</keyword>
<dbReference type="InterPro" id="IPR006626">
    <property type="entry name" value="PbH1"/>
</dbReference>
<proteinExistence type="inferred from homology"/>
<sequence length="566" mass="61499">MLPLPHSRPVSLTGVISLFLTCSLSAATFWVSPDGDDMAAGTRDHPWATPQHAVTAVMAGDTVYFRHGTYALDGPILPRVSGTAEAPITLAGYPGESAIFDGSGFHHADETYKKGLLHLEGVVHYALKNLHVRNSWHGFGIKVSGHASHIDILECTSAETFGPGIGFWNSEFIRVMYCEVTGANTNRRRVYGDPTTQAAHEGISSGGSRHFEIAYNHVHHCDKEGIDVKEASAHGTVHHNYVHHLPRQGLYADAWFGLLENVTFHHNVVHDCEWGVAINTEGVGADLRGVAVHHNLLHDNRGSGIHSGLWGVNGPRSDLLIAHNTLYANGSAGQYSGPTGNIDIRSPQSQRVRVFNNLCVAGGTFELGAFADAATPAGAALLAAREVSFSHNFIGQFVPISATDVAGITPRQRERYHRAYALAGDNPVFGHAELQDPDRGNFWLGATSAARRAGLIDPEFHGLGQTEPPDLGAFDFGQDLIPLPAPAIEHILDDVWRVVHRTQPGRATIRQRSDDQGETWTSAAVPAVGQGIPDIHYFRHSDNAPFPQFRYTVVTDPAERVRFKHL</sequence>
<evidence type="ECO:0000259" key="10">
    <source>
        <dbReference type="Pfam" id="PF13229"/>
    </source>
</evidence>
<comment type="subcellular location">
    <subcellularLocation>
        <location evidence="2">Secreted</location>
    </subcellularLocation>
</comment>
<dbReference type="GO" id="GO:0005576">
    <property type="term" value="C:extracellular region"/>
    <property type="evidence" value="ECO:0007669"/>
    <property type="project" value="UniProtKB-SubCell"/>
</dbReference>
<keyword evidence="12" id="KW-1185">Reference proteome</keyword>
<keyword evidence="5 9" id="KW-0732">Signal</keyword>
<evidence type="ECO:0000256" key="9">
    <source>
        <dbReference type="SAM" id="SignalP"/>
    </source>
</evidence>
<dbReference type="RefSeq" id="WP_330932017.1">
    <property type="nucleotide sequence ID" value="NZ_CP119075.1"/>
</dbReference>
<evidence type="ECO:0000256" key="1">
    <source>
        <dbReference type="ARBA" id="ARBA00001913"/>
    </source>
</evidence>
<keyword evidence="3" id="KW-0964">Secreted</keyword>
<evidence type="ECO:0000256" key="5">
    <source>
        <dbReference type="ARBA" id="ARBA00022729"/>
    </source>
</evidence>
<dbReference type="InterPro" id="IPR039448">
    <property type="entry name" value="Beta_helix"/>
</dbReference>
<dbReference type="InterPro" id="IPR052052">
    <property type="entry name" value="Polysaccharide_Lyase_9"/>
</dbReference>
<evidence type="ECO:0000256" key="2">
    <source>
        <dbReference type="ARBA" id="ARBA00004613"/>
    </source>
</evidence>
<dbReference type="KEGG" id="slom:PXH66_12440"/>
<keyword evidence="7" id="KW-0456">Lyase</keyword>
<dbReference type="InterPro" id="IPR011050">
    <property type="entry name" value="Pectin_lyase_fold/virulence"/>
</dbReference>
<dbReference type="SUPFAM" id="SSF51126">
    <property type="entry name" value="Pectin lyase-like"/>
    <property type="match status" value="1"/>
</dbReference>
<evidence type="ECO:0000256" key="8">
    <source>
        <dbReference type="ARBA" id="ARBA00038263"/>
    </source>
</evidence>
<evidence type="ECO:0000256" key="6">
    <source>
        <dbReference type="ARBA" id="ARBA00022837"/>
    </source>
</evidence>
<evidence type="ECO:0000256" key="3">
    <source>
        <dbReference type="ARBA" id="ARBA00022525"/>
    </source>
</evidence>
<dbReference type="GO" id="GO:0046872">
    <property type="term" value="F:metal ion binding"/>
    <property type="evidence" value="ECO:0007669"/>
    <property type="project" value="UniProtKB-KW"/>
</dbReference>
<gene>
    <name evidence="11" type="ORF">PXH66_12440</name>
</gene>
<feature type="domain" description="Right handed beta helix" evidence="10">
    <location>
        <begin position="118"/>
        <end position="280"/>
    </location>
</feature>
<dbReference type="GO" id="GO:0016837">
    <property type="term" value="F:carbon-oxygen lyase activity, acting on polysaccharides"/>
    <property type="evidence" value="ECO:0007669"/>
    <property type="project" value="TreeGrafter"/>
</dbReference>
<dbReference type="EMBL" id="CP119075">
    <property type="protein sequence ID" value="WED63139.1"/>
    <property type="molecule type" value="Genomic_DNA"/>
</dbReference>
<dbReference type="Proteomes" id="UP001218638">
    <property type="component" value="Chromosome"/>
</dbReference>
<dbReference type="Pfam" id="PF13229">
    <property type="entry name" value="Beta_helix"/>
    <property type="match status" value="1"/>
</dbReference>
<comment type="cofactor">
    <cofactor evidence="1">
        <name>Ca(2+)</name>
        <dbReference type="ChEBI" id="CHEBI:29108"/>
    </cofactor>
</comment>
<reference evidence="11" key="1">
    <citation type="submission" date="2023-03" db="EMBL/GenBank/DDBJ databases">
        <title>Lomoglobus Profundus gen. nov., sp. nov., a novel member of the phylum Verrucomicrobia, isolated from deep-marine sediment of South China Sea.</title>
        <authorList>
            <person name="Ahmad T."/>
            <person name="Ishaq S.E."/>
            <person name="Wang F."/>
        </authorList>
    </citation>
    <scope>NUCLEOTIDE SEQUENCE</scope>
    <source>
        <strain evidence="11">LMO-M01</strain>
    </source>
</reference>
<protein>
    <submittedName>
        <fullName evidence="11">Right-handed parallel beta-helix repeat-containing protein</fullName>
    </submittedName>
</protein>
<dbReference type="PANTHER" id="PTHR40088">
    <property type="entry name" value="PECTATE LYASE (EUROFUNG)"/>
    <property type="match status" value="1"/>
</dbReference>
<dbReference type="AlphaFoldDB" id="A0AAF0CNZ4"/>
<organism evidence="11 12">
    <name type="scientific">Synoicihabitans lomoniglobus</name>
    <dbReference type="NCBI Taxonomy" id="2909285"/>
    <lineage>
        <taxon>Bacteria</taxon>
        <taxon>Pseudomonadati</taxon>
        <taxon>Verrucomicrobiota</taxon>
        <taxon>Opitutia</taxon>
        <taxon>Opitutales</taxon>
        <taxon>Opitutaceae</taxon>
        <taxon>Synoicihabitans</taxon>
    </lineage>
</organism>
<dbReference type="InterPro" id="IPR012334">
    <property type="entry name" value="Pectin_lyas_fold"/>
</dbReference>
<evidence type="ECO:0000256" key="4">
    <source>
        <dbReference type="ARBA" id="ARBA00022723"/>
    </source>
</evidence>
<evidence type="ECO:0000313" key="11">
    <source>
        <dbReference type="EMBL" id="WED63139.1"/>
    </source>
</evidence>
<feature type="signal peptide" evidence="9">
    <location>
        <begin position="1"/>
        <end position="26"/>
    </location>
</feature>
<keyword evidence="4" id="KW-0479">Metal-binding</keyword>
<dbReference type="Gene3D" id="2.160.20.10">
    <property type="entry name" value="Single-stranded right-handed beta-helix, Pectin lyase-like"/>
    <property type="match status" value="1"/>
</dbReference>
<comment type="similarity">
    <text evidence="8">Belongs to the polysaccharide lyase 9 family.</text>
</comment>
<evidence type="ECO:0000313" key="12">
    <source>
        <dbReference type="Proteomes" id="UP001218638"/>
    </source>
</evidence>